<protein>
    <submittedName>
        <fullName evidence="3">Uncharacterized protein</fullName>
    </submittedName>
</protein>
<dbReference type="InterPro" id="IPR051159">
    <property type="entry name" value="Hexapeptide_acetyltransf"/>
</dbReference>
<organism evidence="3 4">
    <name type="scientific">Moorena bouillonii PNG</name>
    <dbReference type="NCBI Taxonomy" id="568701"/>
    <lineage>
        <taxon>Bacteria</taxon>
        <taxon>Bacillati</taxon>
        <taxon>Cyanobacteriota</taxon>
        <taxon>Cyanophyceae</taxon>
        <taxon>Coleofasciculales</taxon>
        <taxon>Coleofasciculaceae</taxon>
        <taxon>Moorena</taxon>
    </lineage>
</organism>
<dbReference type="GO" id="GO:0031470">
    <property type="term" value="C:carboxysome"/>
    <property type="evidence" value="ECO:0007669"/>
    <property type="project" value="UniProtKB-ARBA"/>
</dbReference>
<dbReference type="InterPro" id="IPR036412">
    <property type="entry name" value="HAD-like_sf"/>
</dbReference>
<dbReference type="InterPro" id="IPR016181">
    <property type="entry name" value="Acyl_CoA_acyltransferase"/>
</dbReference>
<dbReference type="InterPro" id="IPR023214">
    <property type="entry name" value="HAD_sf"/>
</dbReference>
<dbReference type="AlphaFoldDB" id="A0A1U7MZR1"/>
<dbReference type="Gene3D" id="1.10.1200.10">
    <property type="entry name" value="ACP-like"/>
    <property type="match status" value="1"/>
</dbReference>
<feature type="region of interest" description="Disordered" evidence="1">
    <location>
        <begin position="324"/>
        <end position="345"/>
    </location>
</feature>
<dbReference type="SUPFAM" id="SSF47336">
    <property type="entry name" value="ACP-like"/>
    <property type="match status" value="1"/>
</dbReference>
<dbReference type="Gene3D" id="3.40.50.1110">
    <property type="entry name" value="SGNH hydrolase"/>
    <property type="match status" value="1"/>
</dbReference>
<keyword evidence="2" id="KW-0812">Transmembrane</keyword>
<dbReference type="NCBIfam" id="TIGR01681">
    <property type="entry name" value="HAD-SF-IIIC"/>
    <property type="match status" value="1"/>
</dbReference>
<dbReference type="InterPro" id="IPR036514">
    <property type="entry name" value="SGNH_hydro_sf"/>
</dbReference>
<name>A0A1U7MZR1_9CYAN</name>
<dbReference type="InterPro" id="IPR011004">
    <property type="entry name" value="Trimer_LpxA-like_sf"/>
</dbReference>
<reference evidence="3 4" key="1">
    <citation type="submission" date="2016-10" db="EMBL/GenBank/DDBJ databases">
        <title>Comparative genomics uncovers the prolific and rare metabolic potential of the cyanobacterial genus Moorea.</title>
        <authorList>
            <person name="Leao T."/>
            <person name="Castelao G."/>
            <person name="Korobeynikov A."/>
            <person name="Monroe E.A."/>
            <person name="Podell S."/>
            <person name="Glukhov E."/>
            <person name="Allen E."/>
            <person name="Gerwick W.H."/>
            <person name="Gerwick L."/>
        </authorList>
    </citation>
    <scope>NUCLEOTIDE SEQUENCE [LARGE SCALE GENOMIC DNA]</scope>
    <source>
        <strain evidence="3 4">PNG5-198</strain>
    </source>
</reference>
<gene>
    <name evidence="3" type="ORF">BJP37_09150</name>
</gene>
<keyword evidence="2" id="KW-1133">Transmembrane helix</keyword>
<dbReference type="SUPFAM" id="SSF51161">
    <property type="entry name" value="Trimeric LpxA-like enzymes"/>
    <property type="match status" value="1"/>
</dbReference>
<dbReference type="EMBL" id="MKZS01000001">
    <property type="protein sequence ID" value="OLT59182.1"/>
    <property type="molecule type" value="Genomic_DNA"/>
</dbReference>
<dbReference type="InterPro" id="IPR010037">
    <property type="entry name" value="FkbH_domain"/>
</dbReference>
<dbReference type="SUPFAM" id="SSF55729">
    <property type="entry name" value="Acyl-CoA N-acyltransferases (Nat)"/>
    <property type="match status" value="1"/>
</dbReference>
<keyword evidence="4" id="KW-1185">Reference proteome</keyword>
<dbReference type="Gene3D" id="2.160.10.10">
    <property type="entry name" value="Hexapeptide repeat proteins"/>
    <property type="match status" value="1"/>
</dbReference>
<evidence type="ECO:0000256" key="1">
    <source>
        <dbReference type="SAM" id="MobiDB-lite"/>
    </source>
</evidence>
<sequence>MLPIVAGVLEAWLIFSLFPDITLPILVATFPFLYVVWLFLFISISSLDIALLFSFFEKPKTIQLNHKITTIKELILLIKYLPTMIAYRRKLLIDTLPFINYVKLPPITLLWIRNLVMRSYAPKIHIGEKSIVVPWLEDPDLTYIGDQVVIGSECSIVAHALNISNGQLKYTSEPIVIGNYSTIGGNSRIGIGVKIDEGGIVEAGSNVLPYTRIGRGEVWGGNPAVLIRKRHEYSDSPEVQSSVQQINQSELNAIIANAIHLPPEEITDELDSYNCMAWDSLAKMAIAASLYDRFAIRVPPREIFKLDSRKSIEELIFAHTNNDLPDSSVAESPPDGNTNAIPANPELLPLYPPETVTQALARLSQEEVVQAQAKKTIVVAATFTVQPLGSTLELWCRAFQMPFSVEFAEFNQLEQTLLSPNSDFINNQNGLNVVLTRPEDLISDGDPDGMIRAGQLLEAIISYASRKKGLIVSNLPPVVSPFFQGKDLQVEKLRLWWQEQLEKIEGIHILDFKSVVEEVGRQNASDASLEVIARAPYSQTVYQKLGIAITRLVRSIFLPAKKVLALDCDNTLWGGVVGEDGIDGLALSNDYPGRSFRLFQEMVLDLKKGGVLLVLVSKNEEADVWNVFENHPEMILRRGDIAGHRINWQKKSANLQELAKELNLGLDSFVFMDDSPVERLEVETNTPEVTVVPMPKDPAYYAETLSKLWCFDARSLTAEDTIRTQLMVQEQQRRDFQQSVSNLENYLESLELVAEIRLAEERDLPRVAQLTQKTNQFNLSLIRRSLPEIQEIQKSSSILVLSLKDRFGDYGLVGVGILKPENGSLLLDTFLMSCRALGRGVEEAFLYTMFDFATQKDLKRILAPFHSGPRNEQVKTFLLNMGFEQKQSDLLEAEVANSPKKPGHVKMLVNVLV</sequence>
<feature type="transmembrane region" description="Helical" evidence="2">
    <location>
        <begin position="36"/>
        <end position="56"/>
    </location>
</feature>
<feature type="transmembrane region" description="Helical" evidence="2">
    <location>
        <begin position="12"/>
        <end position="30"/>
    </location>
</feature>
<dbReference type="NCBIfam" id="TIGR01686">
    <property type="entry name" value="FkbH"/>
    <property type="match status" value="1"/>
</dbReference>
<dbReference type="InterPro" id="IPR010033">
    <property type="entry name" value="HAD_SF_ppase_IIIC"/>
</dbReference>
<evidence type="ECO:0000313" key="4">
    <source>
        <dbReference type="Proteomes" id="UP000186657"/>
    </source>
</evidence>
<proteinExistence type="predicted"/>
<comment type="caution">
    <text evidence="3">The sequence shown here is derived from an EMBL/GenBank/DDBJ whole genome shotgun (WGS) entry which is preliminary data.</text>
</comment>
<evidence type="ECO:0000256" key="2">
    <source>
        <dbReference type="SAM" id="Phobius"/>
    </source>
</evidence>
<dbReference type="GO" id="GO:0043886">
    <property type="term" value="F:structural constituent of carboxysome shell"/>
    <property type="evidence" value="ECO:0007669"/>
    <property type="project" value="UniProtKB-ARBA"/>
</dbReference>
<dbReference type="Proteomes" id="UP000186657">
    <property type="component" value="Unassembled WGS sequence"/>
</dbReference>
<accession>A0A1U7MZR1</accession>
<dbReference type="SUPFAM" id="SSF56784">
    <property type="entry name" value="HAD-like"/>
    <property type="match status" value="1"/>
</dbReference>
<dbReference type="PANTHER" id="PTHR23416">
    <property type="entry name" value="SIALIC ACID SYNTHASE-RELATED"/>
    <property type="match status" value="1"/>
</dbReference>
<evidence type="ECO:0000313" key="3">
    <source>
        <dbReference type="EMBL" id="OLT59182.1"/>
    </source>
</evidence>
<dbReference type="InterPro" id="IPR036736">
    <property type="entry name" value="ACP-like_sf"/>
</dbReference>
<keyword evidence="2" id="KW-0472">Membrane</keyword>
<dbReference type="Gene3D" id="3.40.50.1000">
    <property type="entry name" value="HAD superfamily/HAD-like"/>
    <property type="match status" value="1"/>
</dbReference>